<dbReference type="Proteomes" id="UP001607302">
    <property type="component" value="Unassembled WGS sequence"/>
</dbReference>
<proteinExistence type="predicted"/>
<dbReference type="AlphaFoldDB" id="A0ABD2ABI1"/>
<comment type="caution">
    <text evidence="2">The sequence shown here is derived from an EMBL/GenBank/DDBJ whole genome shotgun (WGS) entry which is preliminary data.</text>
</comment>
<evidence type="ECO:0000313" key="2">
    <source>
        <dbReference type="EMBL" id="KAL2717065.1"/>
    </source>
</evidence>
<organism evidence="2 3">
    <name type="scientific">Vespula squamosa</name>
    <name type="common">Southern yellow jacket</name>
    <name type="synonym">Wasp</name>
    <dbReference type="NCBI Taxonomy" id="30214"/>
    <lineage>
        <taxon>Eukaryota</taxon>
        <taxon>Metazoa</taxon>
        <taxon>Ecdysozoa</taxon>
        <taxon>Arthropoda</taxon>
        <taxon>Hexapoda</taxon>
        <taxon>Insecta</taxon>
        <taxon>Pterygota</taxon>
        <taxon>Neoptera</taxon>
        <taxon>Endopterygota</taxon>
        <taxon>Hymenoptera</taxon>
        <taxon>Apocrita</taxon>
        <taxon>Aculeata</taxon>
        <taxon>Vespoidea</taxon>
        <taxon>Vespidae</taxon>
        <taxon>Vespinae</taxon>
        <taxon>Vespula</taxon>
    </lineage>
</organism>
<evidence type="ECO:0000313" key="3">
    <source>
        <dbReference type="Proteomes" id="UP001607302"/>
    </source>
</evidence>
<name>A0ABD2ABI1_VESSQ</name>
<gene>
    <name evidence="2" type="ORF">V1478_012765</name>
</gene>
<keyword evidence="3" id="KW-1185">Reference proteome</keyword>
<accession>A0ABD2ABI1</accession>
<feature type="compositionally biased region" description="Basic and acidic residues" evidence="1">
    <location>
        <begin position="57"/>
        <end position="68"/>
    </location>
</feature>
<sequence>MARVLEEDAESSHPPFVGGPRQKDDEDALSSVSTFSFEKDAEQRDNVVVVIDDNEDHNENHEDKRKEEDNEEAAGEG</sequence>
<evidence type="ECO:0000256" key="1">
    <source>
        <dbReference type="SAM" id="MobiDB-lite"/>
    </source>
</evidence>
<feature type="region of interest" description="Disordered" evidence="1">
    <location>
        <begin position="1"/>
        <end position="77"/>
    </location>
</feature>
<reference evidence="2 3" key="1">
    <citation type="journal article" date="2024" name="Ann. Entomol. Soc. Am.">
        <title>Genomic analyses of the southern and eastern yellowjacket wasps (Hymenoptera: Vespidae) reveal evolutionary signatures of social life.</title>
        <authorList>
            <person name="Catto M.A."/>
            <person name="Caine P.B."/>
            <person name="Orr S.E."/>
            <person name="Hunt B.G."/>
            <person name="Goodisman M.A.D."/>
        </authorList>
    </citation>
    <scope>NUCLEOTIDE SEQUENCE [LARGE SCALE GENOMIC DNA]</scope>
    <source>
        <strain evidence="2">233</strain>
        <tissue evidence="2">Head and thorax</tissue>
    </source>
</reference>
<protein>
    <submittedName>
        <fullName evidence="2">Homeobox protein B-H1-like</fullName>
    </submittedName>
</protein>
<dbReference type="EMBL" id="JAUDFV010000153">
    <property type="protein sequence ID" value="KAL2717065.1"/>
    <property type="molecule type" value="Genomic_DNA"/>
</dbReference>